<dbReference type="HOGENOM" id="CLU_2472704_0_0_1"/>
<dbReference type="EnsemblPlants" id="ONIVA09G16450.1">
    <property type="protein sequence ID" value="ONIVA09G16450.1"/>
    <property type="gene ID" value="ONIVA09G16450"/>
</dbReference>
<evidence type="ECO:0000313" key="1">
    <source>
        <dbReference type="EnsemblPlants" id="ONIVA09G16450.1"/>
    </source>
</evidence>
<dbReference type="Proteomes" id="UP000006591">
    <property type="component" value="Chromosome 9"/>
</dbReference>
<name>A0A0E0ILY4_ORYNI</name>
<protein>
    <submittedName>
        <fullName evidence="1">Uncharacterized protein</fullName>
    </submittedName>
</protein>
<dbReference type="AlphaFoldDB" id="A0A0E0ILY4"/>
<reference evidence="1" key="2">
    <citation type="submission" date="2018-04" db="EMBL/GenBank/DDBJ databases">
        <title>OnivRS2 (Oryza nivara Reference Sequence Version 2).</title>
        <authorList>
            <person name="Zhang J."/>
            <person name="Kudrna D."/>
            <person name="Lee S."/>
            <person name="Talag J."/>
            <person name="Rajasekar S."/>
            <person name="Welchert J."/>
            <person name="Hsing Y.-I."/>
            <person name="Wing R.A."/>
        </authorList>
    </citation>
    <scope>NUCLEOTIDE SEQUENCE [LARGE SCALE GENOMIC DNA]</scope>
    <source>
        <strain evidence="1">SL10</strain>
    </source>
</reference>
<evidence type="ECO:0000313" key="2">
    <source>
        <dbReference type="Proteomes" id="UP000006591"/>
    </source>
</evidence>
<organism evidence="1">
    <name type="scientific">Oryza nivara</name>
    <name type="common">Indian wild rice</name>
    <name type="synonym">Oryza sativa f. spontanea</name>
    <dbReference type="NCBI Taxonomy" id="4536"/>
    <lineage>
        <taxon>Eukaryota</taxon>
        <taxon>Viridiplantae</taxon>
        <taxon>Streptophyta</taxon>
        <taxon>Embryophyta</taxon>
        <taxon>Tracheophyta</taxon>
        <taxon>Spermatophyta</taxon>
        <taxon>Magnoliopsida</taxon>
        <taxon>Liliopsida</taxon>
        <taxon>Poales</taxon>
        <taxon>Poaceae</taxon>
        <taxon>BOP clade</taxon>
        <taxon>Oryzoideae</taxon>
        <taxon>Oryzeae</taxon>
        <taxon>Oryzinae</taxon>
        <taxon>Oryza</taxon>
    </lineage>
</organism>
<dbReference type="Gramene" id="ONIVA09G16450.1">
    <property type="protein sequence ID" value="ONIVA09G16450.1"/>
    <property type="gene ID" value="ONIVA09G16450"/>
</dbReference>
<sequence length="88" mass="8924">MPQAIAEFAACLQRPSSTACGDPTTLSLQIHHPGPEPPSVPLLDLGEGRGLEVLPEPSQGLAVVMVAAAGSTSSTITCPSPSPPGRRI</sequence>
<proteinExistence type="predicted"/>
<dbReference type="OMA" id="IHHPGPE"/>
<accession>A0A0E0ILY4</accession>
<keyword evidence="2" id="KW-1185">Reference proteome</keyword>
<reference evidence="1" key="1">
    <citation type="submission" date="2015-04" db="UniProtKB">
        <authorList>
            <consortium name="EnsemblPlants"/>
        </authorList>
    </citation>
    <scope>IDENTIFICATION</scope>
    <source>
        <strain evidence="1">SL10</strain>
    </source>
</reference>